<organism evidence="2 3">
    <name type="scientific">Corchorus olitorius</name>
    <dbReference type="NCBI Taxonomy" id="93759"/>
    <lineage>
        <taxon>Eukaryota</taxon>
        <taxon>Viridiplantae</taxon>
        <taxon>Streptophyta</taxon>
        <taxon>Embryophyta</taxon>
        <taxon>Tracheophyta</taxon>
        <taxon>Spermatophyta</taxon>
        <taxon>Magnoliopsida</taxon>
        <taxon>eudicotyledons</taxon>
        <taxon>Gunneridae</taxon>
        <taxon>Pentapetalae</taxon>
        <taxon>rosids</taxon>
        <taxon>malvids</taxon>
        <taxon>Malvales</taxon>
        <taxon>Malvaceae</taxon>
        <taxon>Grewioideae</taxon>
        <taxon>Apeibeae</taxon>
        <taxon>Corchorus</taxon>
    </lineage>
</organism>
<dbReference type="EMBL" id="AWUE01023498">
    <property type="protein sequence ID" value="OMO53629.1"/>
    <property type="molecule type" value="Genomic_DNA"/>
</dbReference>
<feature type="region of interest" description="Disordered" evidence="1">
    <location>
        <begin position="1"/>
        <end position="22"/>
    </location>
</feature>
<proteinExistence type="predicted"/>
<sequence length="62" mass="6947">MPRSQNFLTKGSPKNYPNFYQHSPPNLDSPFSPLRLLQAVVEAVLCNSVTRLCKAWGAGRSR</sequence>
<evidence type="ECO:0000313" key="3">
    <source>
        <dbReference type="Proteomes" id="UP000187203"/>
    </source>
</evidence>
<evidence type="ECO:0000256" key="1">
    <source>
        <dbReference type="SAM" id="MobiDB-lite"/>
    </source>
</evidence>
<gene>
    <name evidence="2" type="ORF">COLO4_36689</name>
</gene>
<reference evidence="3" key="1">
    <citation type="submission" date="2013-09" db="EMBL/GenBank/DDBJ databases">
        <title>Corchorus olitorius genome sequencing.</title>
        <authorList>
            <person name="Alam M."/>
            <person name="Haque M.S."/>
            <person name="Islam M.S."/>
            <person name="Emdad E.M."/>
            <person name="Islam M.M."/>
            <person name="Ahmed B."/>
            <person name="Halim A."/>
            <person name="Hossen Q.M.M."/>
            <person name="Hossain M.Z."/>
            <person name="Ahmed R."/>
            <person name="Khan M.M."/>
            <person name="Islam R."/>
            <person name="Rashid M.M."/>
            <person name="Khan S.A."/>
            <person name="Rahman M.S."/>
            <person name="Alam M."/>
            <person name="Yahiya A.S."/>
            <person name="Khan M.S."/>
            <person name="Azam M.S."/>
            <person name="Haque T."/>
            <person name="Lashkar M.Z.H."/>
            <person name="Akhand A.I."/>
            <person name="Morshed G."/>
            <person name="Roy S."/>
            <person name="Uddin K.S."/>
            <person name="Rabeya T."/>
            <person name="Hossain A.S."/>
            <person name="Chowdhury A."/>
            <person name="Snigdha A.R."/>
            <person name="Mortoza M.S."/>
            <person name="Matin S.A."/>
            <person name="Hoque S.M.E."/>
            <person name="Islam M.K."/>
            <person name="Roy D.K."/>
            <person name="Haider R."/>
            <person name="Moosa M.M."/>
            <person name="Elias S.M."/>
            <person name="Hasan A.M."/>
            <person name="Jahan S."/>
            <person name="Shafiuddin M."/>
            <person name="Mahmood N."/>
            <person name="Shommy N.S."/>
        </authorList>
    </citation>
    <scope>NUCLEOTIDE SEQUENCE [LARGE SCALE GENOMIC DNA]</scope>
    <source>
        <strain evidence="3">cv. O-4</strain>
    </source>
</reference>
<accession>A0A1R3G6C1</accession>
<dbReference type="Proteomes" id="UP000187203">
    <property type="component" value="Unassembled WGS sequence"/>
</dbReference>
<protein>
    <submittedName>
        <fullName evidence="2">Uncharacterized protein</fullName>
    </submittedName>
</protein>
<keyword evidence="3" id="KW-1185">Reference proteome</keyword>
<comment type="caution">
    <text evidence="2">The sequence shown here is derived from an EMBL/GenBank/DDBJ whole genome shotgun (WGS) entry which is preliminary data.</text>
</comment>
<name>A0A1R3G6C1_9ROSI</name>
<evidence type="ECO:0000313" key="2">
    <source>
        <dbReference type="EMBL" id="OMO53629.1"/>
    </source>
</evidence>
<dbReference type="AlphaFoldDB" id="A0A1R3G6C1"/>